<accession>A0A3D9KCZ5</accession>
<gene>
    <name evidence="1" type="ORF">DFP98_10793</name>
</gene>
<evidence type="ECO:0000313" key="1">
    <source>
        <dbReference type="EMBL" id="RED83985.1"/>
    </source>
</evidence>
<sequence>MTDPIKDIYLYGESLVFTGGRLVFEGNVIYDFNDRYGNISSIGMEQQAQVYYQLIKQIYESDLPRIIQAQTMVIFAEIFKTMSSRNASVALLSVGGDLLNSAYANVVGMFGKDNLLYELCDKNNYRPNSSDNRISIIGTSFQDLEVLTDKAFVAVLINVDLFRDRFESMLYECNRLAAKNGQVILYGSGMYGVELNQLLSADGLRLYPFGTEGFIASFGSKESSAVSYKETLKEQVMDLIHSYNQEVFQALQYVLSNYPISQQDEWHTSIDCAIEGMSRAEVLIAQYYMLFDNIDLKYQTNELKNAMLDFKYEAYLNRRHYDFFQAALYDYYNKWTESIV</sequence>
<proteinExistence type="predicted"/>
<organism evidence="1 2">
    <name type="scientific">Cohnella phaseoli</name>
    <dbReference type="NCBI Taxonomy" id="456490"/>
    <lineage>
        <taxon>Bacteria</taxon>
        <taxon>Bacillati</taxon>
        <taxon>Bacillota</taxon>
        <taxon>Bacilli</taxon>
        <taxon>Bacillales</taxon>
        <taxon>Paenibacillaceae</taxon>
        <taxon>Cohnella</taxon>
    </lineage>
</organism>
<dbReference type="RefSeq" id="WP_116060619.1">
    <property type="nucleotide sequence ID" value="NZ_QRDZ01000007.1"/>
</dbReference>
<evidence type="ECO:0000313" key="2">
    <source>
        <dbReference type="Proteomes" id="UP000256977"/>
    </source>
</evidence>
<dbReference type="Proteomes" id="UP000256977">
    <property type="component" value="Unassembled WGS sequence"/>
</dbReference>
<dbReference type="OrthoDB" id="9942797at2"/>
<protein>
    <submittedName>
        <fullName evidence="1">Uncharacterized protein</fullName>
    </submittedName>
</protein>
<comment type="caution">
    <text evidence="1">The sequence shown here is derived from an EMBL/GenBank/DDBJ whole genome shotgun (WGS) entry which is preliminary data.</text>
</comment>
<dbReference type="EMBL" id="QRDZ01000007">
    <property type="protein sequence ID" value="RED83985.1"/>
    <property type="molecule type" value="Genomic_DNA"/>
</dbReference>
<reference evidence="1 2" key="1">
    <citation type="submission" date="2018-07" db="EMBL/GenBank/DDBJ databases">
        <title>Genomic Encyclopedia of Type Strains, Phase III (KMG-III): the genomes of soil and plant-associated and newly described type strains.</title>
        <authorList>
            <person name="Whitman W."/>
        </authorList>
    </citation>
    <scope>NUCLEOTIDE SEQUENCE [LARGE SCALE GENOMIC DNA]</scope>
    <source>
        <strain evidence="1 2">CECT 7287</strain>
    </source>
</reference>
<keyword evidence="2" id="KW-1185">Reference proteome</keyword>
<dbReference type="AlphaFoldDB" id="A0A3D9KCZ5"/>
<name>A0A3D9KCZ5_9BACL</name>